<sequence length="52" mass="5466">MRLPLGDPMRQLTATGRFGEGAGIRHAVTYLASDKARYVTGTTLTVDSGANA</sequence>
<reference evidence="1" key="1">
    <citation type="journal article" date="2014" name="Int. J. Syst. Evol. Microbiol.">
        <title>Complete genome sequence of Corynebacterium casei LMG S-19264T (=DSM 44701T), isolated from a smear-ripened cheese.</title>
        <authorList>
            <consortium name="US DOE Joint Genome Institute (JGI-PGF)"/>
            <person name="Walter F."/>
            <person name="Albersmeier A."/>
            <person name="Kalinowski J."/>
            <person name="Ruckert C."/>
        </authorList>
    </citation>
    <scope>NUCLEOTIDE SEQUENCE</scope>
    <source>
        <strain evidence="1">VKM B-2748</strain>
    </source>
</reference>
<dbReference type="AlphaFoldDB" id="A0A9W6JK54"/>
<keyword evidence="2" id="KW-1185">Reference proteome</keyword>
<dbReference type="Gene3D" id="3.40.50.720">
    <property type="entry name" value="NAD(P)-binding Rossmann-like Domain"/>
    <property type="match status" value="1"/>
</dbReference>
<evidence type="ECO:0000313" key="2">
    <source>
        <dbReference type="Proteomes" id="UP001143309"/>
    </source>
</evidence>
<dbReference type="Pfam" id="PF13561">
    <property type="entry name" value="adh_short_C2"/>
    <property type="match status" value="1"/>
</dbReference>
<organism evidence="1 2">
    <name type="scientific">Methylopila turkensis</name>
    <dbReference type="NCBI Taxonomy" id="1437816"/>
    <lineage>
        <taxon>Bacteria</taxon>
        <taxon>Pseudomonadati</taxon>
        <taxon>Pseudomonadota</taxon>
        <taxon>Alphaproteobacteria</taxon>
        <taxon>Hyphomicrobiales</taxon>
        <taxon>Methylopilaceae</taxon>
        <taxon>Methylopila</taxon>
    </lineage>
</organism>
<gene>
    <name evidence="1" type="ORF">GCM10008174_08970</name>
</gene>
<evidence type="ECO:0000313" key="1">
    <source>
        <dbReference type="EMBL" id="GLK79156.1"/>
    </source>
</evidence>
<reference evidence="1" key="2">
    <citation type="submission" date="2023-01" db="EMBL/GenBank/DDBJ databases">
        <authorList>
            <person name="Sun Q."/>
            <person name="Evtushenko L."/>
        </authorList>
    </citation>
    <scope>NUCLEOTIDE SEQUENCE</scope>
    <source>
        <strain evidence="1">VKM B-2748</strain>
    </source>
</reference>
<accession>A0A9W6JK54</accession>
<dbReference type="Proteomes" id="UP001143309">
    <property type="component" value="Unassembled WGS sequence"/>
</dbReference>
<proteinExistence type="predicted"/>
<dbReference type="SUPFAM" id="SSF51735">
    <property type="entry name" value="NAD(P)-binding Rossmann-fold domains"/>
    <property type="match status" value="1"/>
</dbReference>
<dbReference type="InterPro" id="IPR036291">
    <property type="entry name" value="NAD(P)-bd_dom_sf"/>
</dbReference>
<dbReference type="EMBL" id="BSFL01000001">
    <property type="protein sequence ID" value="GLK79156.1"/>
    <property type="molecule type" value="Genomic_DNA"/>
</dbReference>
<protein>
    <submittedName>
        <fullName evidence="1">Uncharacterized protein</fullName>
    </submittedName>
</protein>
<name>A0A9W6JK54_9HYPH</name>
<comment type="caution">
    <text evidence="1">The sequence shown here is derived from an EMBL/GenBank/DDBJ whole genome shotgun (WGS) entry which is preliminary data.</text>
</comment>
<dbReference type="InterPro" id="IPR002347">
    <property type="entry name" value="SDR_fam"/>
</dbReference>